<protein>
    <recommendedName>
        <fullName evidence="1">Glyoxalase-like domain-containing protein</fullName>
    </recommendedName>
</protein>
<evidence type="ECO:0000313" key="2">
    <source>
        <dbReference type="EMBL" id="GIQ70291.1"/>
    </source>
</evidence>
<dbReference type="InterPro" id="IPR029068">
    <property type="entry name" value="Glyas_Bleomycin-R_OHBP_Dase"/>
</dbReference>
<gene>
    <name evidence="2" type="ORF">XYCOK13_31150</name>
</gene>
<accession>A0A8J4H651</accession>
<organism evidence="2 3">
    <name type="scientific">Xylanibacillus composti</name>
    <dbReference type="NCBI Taxonomy" id="1572762"/>
    <lineage>
        <taxon>Bacteria</taxon>
        <taxon>Bacillati</taxon>
        <taxon>Bacillota</taxon>
        <taxon>Bacilli</taxon>
        <taxon>Bacillales</taxon>
        <taxon>Paenibacillaceae</taxon>
        <taxon>Xylanibacillus</taxon>
    </lineage>
</organism>
<dbReference type="Pfam" id="PF13468">
    <property type="entry name" value="Glyoxalase_3"/>
    <property type="match status" value="1"/>
</dbReference>
<dbReference type="Proteomes" id="UP000677918">
    <property type="component" value="Unassembled WGS sequence"/>
</dbReference>
<dbReference type="AlphaFoldDB" id="A0A8J4H651"/>
<dbReference type="InterPro" id="IPR025870">
    <property type="entry name" value="Glyoxalase-like_dom"/>
</dbReference>
<evidence type="ECO:0000313" key="3">
    <source>
        <dbReference type="Proteomes" id="UP000677918"/>
    </source>
</evidence>
<dbReference type="RefSeq" id="WP_213413068.1">
    <property type="nucleotide sequence ID" value="NZ_BOVK01000043.1"/>
</dbReference>
<dbReference type="Gene3D" id="3.10.180.10">
    <property type="entry name" value="2,3-Dihydroxybiphenyl 1,2-Dioxygenase, domain 1"/>
    <property type="match status" value="1"/>
</dbReference>
<sequence>MLKCSHILCRVNNIAEVVRDLEAEGFSVEWGSAPERSLNALLWFEEGPFIEFFQIPKPLTVLIPPLGLVYGRVAGKRWAYWSRSPQGWCDVALEPDEREGAGAKRIQDLKAVKSAVNRAGISTSRLIHGRRTRPDGLKVNYSLFATEPLGLPFVVSAYDPPQRPDRIEHPNGASRVEWVKMGVAEEHLPSFQTLVNGDRWLKVVPSPQTGVLEVCLSGLTHTPDPGRLHGAVFATAAPGAEAGQPQWPIYEGTGGID</sequence>
<evidence type="ECO:0000259" key="1">
    <source>
        <dbReference type="Pfam" id="PF13468"/>
    </source>
</evidence>
<proteinExistence type="predicted"/>
<comment type="caution">
    <text evidence="2">The sequence shown here is derived from an EMBL/GenBank/DDBJ whole genome shotgun (WGS) entry which is preliminary data.</text>
</comment>
<dbReference type="EMBL" id="BOVK01000043">
    <property type="protein sequence ID" value="GIQ70291.1"/>
    <property type="molecule type" value="Genomic_DNA"/>
</dbReference>
<keyword evidence="3" id="KW-1185">Reference proteome</keyword>
<feature type="domain" description="Glyoxalase-like" evidence="1">
    <location>
        <begin position="6"/>
        <end position="186"/>
    </location>
</feature>
<reference evidence="2" key="1">
    <citation type="submission" date="2021-04" db="EMBL/GenBank/DDBJ databases">
        <title>Draft genome sequence of Xylanibacillus composti strain K13.</title>
        <authorList>
            <person name="Uke A."/>
            <person name="Chhe C."/>
            <person name="Baramee S."/>
            <person name="Kosugi A."/>
        </authorList>
    </citation>
    <scope>NUCLEOTIDE SEQUENCE</scope>
    <source>
        <strain evidence="2">K13</strain>
    </source>
</reference>
<name>A0A8J4H651_9BACL</name>